<evidence type="ECO:0000256" key="2">
    <source>
        <dbReference type="ARBA" id="ARBA00007069"/>
    </source>
</evidence>
<dbReference type="AlphaFoldDB" id="A0A9W5B5U8"/>
<organism evidence="10 11">
    <name type="scientific">Agrobacterium genomosp. 2 str. CFBP 5494</name>
    <dbReference type="NCBI Taxonomy" id="1183436"/>
    <lineage>
        <taxon>Bacteria</taxon>
        <taxon>Pseudomonadati</taxon>
        <taxon>Pseudomonadota</taxon>
        <taxon>Alphaproteobacteria</taxon>
        <taxon>Hyphomicrobiales</taxon>
        <taxon>Rhizobiaceae</taxon>
        <taxon>Rhizobium/Agrobacterium group</taxon>
        <taxon>Agrobacterium</taxon>
        <taxon>Agrobacterium tumefaciens complex</taxon>
    </lineage>
</organism>
<keyword evidence="4" id="KW-1003">Cell membrane</keyword>
<dbReference type="InterPro" id="IPR051789">
    <property type="entry name" value="Bact_Polyamine_Transport"/>
</dbReference>
<dbReference type="GO" id="GO:0005886">
    <property type="term" value="C:plasma membrane"/>
    <property type="evidence" value="ECO:0007669"/>
    <property type="project" value="UniProtKB-SubCell"/>
</dbReference>
<comment type="subcellular location">
    <subcellularLocation>
        <location evidence="1 8">Cell membrane</location>
        <topology evidence="1 8">Multi-pass membrane protein</topology>
    </subcellularLocation>
</comment>
<dbReference type="Proteomes" id="UP000191933">
    <property type="component" value="Unassembled WGS sequence"/>
</dbReference>
<evidence type="ECO:0000256" key="8">
    <source>
        <dbReference type="RuleBase" id="RU363032"/>
    </source>
</evidence>
<protein>
    <submittedName>
        <fullName evidence="10">ABC transporter, membrane spanning protein (Putrescine)</fullName>
    </submittedName>
</protein>
<feature type="transmembrane region" description="Helical" evidence="8">
    <location>
        <begin position="181"/>
        <end position="206"/>
    </location>
</feature>
<evidence type="ECO:0000313" key="11">
    <source>
        <dbReference type="Proteomes" id="UP000191933"/>
    </source>
</evidence>
<evidence type="ECO:0000256" key="5">
    <source>
        <dbReference type="ARBA" id="ARBA00022692"/>
    </source>
</evidence>
<feature type="transmembrane region" description="Helical" evidence="8">
    <location>
        <begin position="104"/>
        <end position="128"/>
    </location>
</feature>
<dbReference type="Gene3D" id="1.10.3720.10">
    <property type="entry name" value="MetI-like"/>
    <property type="match status" value="1"/>
</dbReference>
<comment type="similarity">
    <text evidence="2">Belongs to the binding-protein-dependent transport system permease family. CysTW subfamily.</text>
</comment>
<feature type="transmembrane region" description="Helical" evidence="8">
    <location>
        <begin position="238"/>
        <end position="256"/>
    </location>
</feature>
<dbReference type="GO" id="GO:0055085">
    <property type="term" value="P:transmembrane transport"/>
    <property type="evidence" value="ECO:0007669"/>
    <property type="project" value="InterPro"/>
</dbReference>
<evidence type="ECO:0000256" key="3">
    <source>
        <dbReference type="ARBA" id="ARBA00022448"/>
    </source>
</evidence>
<dbReference type="PROSITE" id="PS50928">
    <property type="entry name" value="ABC_TM1"/>
    <property type="match status" value="1"/>
</dbReference>
<keyword evidence="7 8" id="KW-0472">Membrane</keyword>
<keyword evidence="5 8" id="KW-0812">Transmembrane</keyword>
<dbReference type="PANTHER" id="PTHR43848">
    <property type="entry name" value="PUTRESCINE TRANSPORT SYSTEM PERMEASE PROTEIN POTI"/>
    <property type="match status" value="1"/>
</dbReference>
<keyword evidence="6 8" id="KW-1133">Transmembrane helix</keyword>
<evidence type="ECO:0000259" key="9">
    <source>
        <dbReference type="PROSITE" id="PS50928"/>
    </source>
</evidence>
<proteinExistence type="inferred from homology"/>
<comment type="caution">
    <text evidence="10">The sequence shown here is derived from an EMBL/GenBank/DDBJ whole genome shotgun (WGS) entry which is preliminary data.</text>
</comment>
<feature type="transmembrane region" description="Helical" evidence="8">
    <location>
        <begin position="12"/>
        <end position="36"/>
    </location>
</feature>
<keyword evidence="3 8" id="KW-0813">Transport</keyword>
<reference evidence="10 11" key="1">
    <citation type="submission" date="2016-01" db="EMBL/GenBank/DDBJ databases">
        <authorList>
            <person name="Regsiter A."/>
            <person name="william w."/>
        </authorList>
    </citation>
    <scope>NUCLEOTIDE SEQUENCE [LARGE SCALE GENOMIC DNA]</scope>
    <source>
        <strain evidence="10 11">CFBP 5494</strain>
    </source>
</reference>
<dbReference type="Pfam" id="PF00528">
    <property type="entry name" value="BPD_transp_1"/>
    <property type="match status" value="1"/>
</dbReference>
<evidence type="ECO:0000313" key="10">
    <source>
        <dbReference type="EMBL" id="CUX00616.1"/>
    </source>
</evidence>
<feature type="domain" description="ABC transmembrane type-1" evidence="9">
    <location>
        <begin position="69"/>
        <end position="256"/>
    </location>
</feature>
<dbReference type="EMBL" id="FBVY01000038">
    <property type="protein sequence ID" value="CUX00616.1"/>
    <property type="molecule type" value="Genomic_DNA"/>
</dbReference>
<keyword evidence="11" id="KW-1185">Reference proteome</keyword>
<accession>A0A9W5B5U8</accession>
<evidence type="ECO:0000256" key="4">
    <source>
        <dbReference type="ARBA" id="ARBA00022475"/>
    </source>
</evidence>
<dbReference type="InterPro" id="IPR035906">
    <property type="entry name" value="MetI-like_sf"/>
</dbReference>
<evidence type="ECO:0000256" key="7">
    <source>
        <dbReference type="ARBA" id="ARBA00023136"/>
    </source>
</evidence>
<name>A0A9W5B5U8_9HYPH</name>
<evidence type="ECO:0000256" key="6">
    <source>
        <dbReference type="ARBA" id="ARBA00022989"/>
    </source>
</evidence>
<dbReference type="SUPFAM" id="SSF161098">
    <property type="entry name" value="MetI-like"/>
    <property type="match status" value="1"/>
</dbReference>
<dbReference type="CDD" id="cd06261">
    <property type="entry name" value="TM_PBP2"/>
    <property type="match status" value="1"/>
</dbReference>
<dbReference type="InterPro" id="IPR000515">
    <property type="entry name" value="MetI-like"/>
</dbReference>
<evidence type="ECO:0000256" key="1">
    <source>
        <dbReference type="ARBA" id="ARBA00004651"/>
    </source>
</evidence>
<feature type="transmembrane region" description="Helical" evidence="8">
    <location>
        <begin position="70"/>
        <end position="92"/>
    </location>
</feature>
<gene>
    <name evidence="10" type="primary">potI</name>
    <name evidence="10" type="ORF">AGR2A_Lc90064</name>
</gene>
<feature type="transmembrane region" description="Helical" evidence="8">
    <location>
        <begin position="140"/>
        <end position="160"/>
    </location>
</feature>
<sequence>MMMRSPLNDLPKTALGACYAIFVIYLLLPLALMMAMSFKDANFIAFPISNWTLDWYGKVLQDKQFIEASLYSVGIAFATTIGATVIGVWIALLISTEGIRGKAILFALACLPAVVPGLINAISMRIFIRTVDIPTGTFAIILSHTVHAVPFVVIMVLTRLRSMPANLVDAARDLGADAFIAFMRVTVPYILPALIGGMIFCVLTSIDDFVRTFFLGGYKPTLPMLIFAKVQGGMSPEINAMATIVLIVTAAVGLYAEHFTRRSRN</sequence>
<dbReference type="PANTHER" id="PTHR43848:SF2">
    <property type="entry name" value="PUTRESCINE TRANSPORT SYSTEM PERMEASE PROTEIN POTI"/>
    <property type="match status" value="1"/>
</dbReference>